<evidence type="ECO:0000313" key="2">
    <source>
        <dbReference type="EMBL" id="NJQ07452.1"/>
    </source>
</evidence>
<gene>
    <name evidence="2" type="ORF">HCN56_18135</name>
</gene>
<dbReference type="InterPro" id="IPR036388">
    <property type="entry name" value="WH-like_DNA-bd_sf"/>
</dbReference>
<reference evidence="2 3" key="1">
    <citation type="submission" date="2020-03" db="EMBL/GenBank/DDBJ databases">
        <title>Draft genome of Streptomyces sp. ventii, isolated from the Axial Seamount in the Pacific Ocean, and resequencing of the two type strains Streptomyces lonarensis strain NCL 716 and Streptomyces bohaiensis strain 11A07.</title>
        <authorList>
            <person name="Loughran R.M."/>
            <person name="Pfannmuller K.M."/>
            <person name="Wasson B.J."/>
            <person name="Deadmond M.C."/>
            <person name="Paddock B.E."/>
            <person name="Koyack M.J."/>
            <person name="Gallegos D.A."/>
            <person name="Mitchell E.A."/>
            <person name="Ushijima B."/>
            <person name="Saw J.H."/>
            <person name="Mcphail K.L."/>
            <person name="Videau P."/>
        </authorList>
    </citation>
    <scope>NUCLEOTIDE SEQUENCE [LARGE SCALE GENOMIC DNA]</scope>
    <source>
        <strain evidence="2 3">NCL716</strain>
    </source>
</reference>
<dbReference type="PANTHER" id="PTHR38600:SF2">
    <property type="entry name" value="SLL0088 PROTEIN"/>
    <property type="match status" value="1"/>
</dbReference>
<name>A0A7X6D3G7_9ACTN</name>
<comment type="caution">
    <text evidence="2">The sequence shown here is derived from an EMBL/GenBank/DDBJ whole genome shotgun (WGS) entry which is preliminary data.</text>
</comment>
<evidence type="ECO:0000259" key="1">
    <source>
        <dbReference type="PROSITE" id="PS50987"/>
    </source>
</evidence>
<dbReference type="InterPro" id="IPR011991">
    <property type="entry name" value="ArsR-like_HTH"/>
</dbReference>
<dbReference type="PANTHER" id="PTHR38600">
    <property type="entry name" value="TRANSCRIPTIONAL REGULATORY PROTEIN"/>
    <property type="match status" value="1"/>
</dbReference>
<dbReference type="NCBIfam" id="NF033788">
    <property type="entry name" value="HTH_metalloreg"/>
    <property type="match status" value="1"/>
</dbReference>
<dbReference type="PROSITE" id="PS50987">
    <property type="entry name" value="HTH_ARSR_2"/>
    <property type="match status" value="1"/>
</dbReference>
<dbReference type="Pfam" id="PF12840">
    <property type="entry name" value="HTH_20"/>
    <property type="match status" value="1"/>
</dbReference>
<organism evidence="2 3">
    <name type="scientific">Streptomyces lonarensis</name>
    <dbReference type="NCBI Taxonomy" id="700599"/>
    <lineage>
        <taxon>Bacteria</taxon>
        <taxon>Bacillati</taxon>
        <taxon>Actinomycetota</taxon>
        <taxon>Actinomycetes</taxon>
        <taxon>Kitasatosporales</taxon>
        <taxon>Streptomycetaceae</taxon>
        <taxon>Streptomyces</taxon>
    </lineage>
</organism>
<dbReference type="AlphaFoldDB" id="A0A7X6D3G7"/>
<dbReference type="SMART" id="SM00418">
    <property type="entry name" value="HTH_ARSR"/>
    <property type="match status" value="1"/>
</dbReference>
<dbReference type="InterPro" id="IPR001845">
    <property type="entry name" value="HTH_ArsR_DNA-bd_dom"/>
</dbReference>
<dbReference type="GO" id="GO:0003700">
    <property type="term" value="F:DNA-binding transcription factor activity"/>
    <property type="evidence" value="ECO:0007669"/>
    <property type="project" value="InterPro"/>
</dbReference>
<dbReference type="EMBL" id="JAAVJD010000161">
    <property type="protein sequence ID" value="NJQ07452.1"/>
    <property type="molecule type" value="Genomic_DNA"/>
</dbReference>
<sequence>MLNEEERLDLVFRALADRTRRTLVERLLRGPATVSELAAPLPMTLAAVVQHLKVLEAAGIVRSEKVGRVRTCRIEPAPLREGESWIGDRRTTWESRLDALDGLLAAPRRDAPAAAPDTTEGTSP</sequence>
<protein>
    <submittedName>
        <fullName evidence="2">Helix-turn-helix transcriptional regulator</fullName>
    </submittedName>
</protein>
<dbReference type="PRINTS" id="PR00778">
    <property type="entry name" value="HTHARSR"/>
</dbReference>
<dbReference type="SUPFAM" id="SSF46785">
    <property type="entry name" value="Winged helix' DNA-binding domain"/>
    <property type="match status" value="1"/>
</dbReference>
<dbReference type="CDD" id="cd00090">
    <property type="entry name" value="HTH_ARSR"/>
    <property type="match status" value="1"/>
</dbReference>
<dbReference type="Gene3D" id="1.10.10.10">
    <property type="entry name" value="Winged helix-like DNA-binding domain superfamily/Winged helix DNA-binding domain"/>
    <property type="match status" value="1"/>
</dbReference>
<dbReference type="InterPro" id="IPR036390">
    <property type="entry name" value="WH_DNA-bd_sf"/>
</dbReference>
<feature type="domain" description="HTH arsR-type" evidence="1">
    <location>
        <begin position="1"/>
        <end position="94"/>
    </location>
</feature>
<proteinExistence type="predicted"/>
<dbReference type="RefSeq" id="WP_167972457.1">
    <property type="nucleotide sequence ID" value="NZ_BHZG01000174.1"/>
</dbReference>
<dbReference type="Proteomes" id="UP000578686">
    <property type="component" value="Unassembled WGS sequence"/>
</dbReference>
<keyword evidence="3" id="KW-1185">Reference proteome</keyword>
<evidence type="ECO:0000313" key="3">
    <source>
        <dbReference type="Proteomes" id="UP000578686"/>
    </source>
</evidence>
<accession>A0A7X6D3G7</accession>